<gene>
    <name evidence="3" type="ORF">ACFFIC_02870</name>
</gene>
<comment type="caution">
    <text evidence="3">The sequence shown here is derived from an EMBL/GenBank/DDBJ whole genome shotgun (WGS) entry which is preliminary data.</text>
</comment>
<accession>A0ABV6ILJ9</accession>
<name>A0ABV6ILJ9_9PROT</name>
<dbReference type="Gene3D" id="1.10.10.10">
    <property type="entry name" value="Winged helix-like DNA-binding domain superfamily/Winged helix DNA-binding domain"/>
    <property type="match status" value="1"/>
</dbReference>
<dbReference type="InterPro" id="IPR036866">
    <property type="entry name" value="RibonucZ/Hydroxyglut_hydro"/>
</dbReference>
<dbReference type="Proteomes" id="UP001589789">
    <property type="component" value="Unassembled WGS sequence"/>
</dbReference>
<dbReference type="InterPro" id="IPR036388">
    <property type="entry name" value="WH-like_DNA-bd_sf"/>
</dbReference>
<organism evidence="3 4">
    <name type="scientific">Muricoccus vinaceus</name>
    <dbReference type="NCBI Taxonomy" id="424704"/>
    <lineage>
        <taxon>Bacteria</taxon>
        <taxon>Pseudomonadati</taxon>
        <taxon>Pseudomonadota</taxon>
        <taxon>Alphaproteobacteria</taxon>
        <taxon>Acetobacterales</taxon>
        <taxon>Roseomonadaceae</taxon>
        <taxon>Muricoccus</taxon>
    </lineage>
</organism>
<evidence type="ECO:0000256" key="1">
    <source>
        <dbReference type="SAM" id="MobiDB-lite"/>
    </source>
</evidence>
<dbReference type="InterPro" id="IPR050662">
    <property type="entry name" value="Sec-metab_biosynth-thioest"/>
</dbReference>
<evidence type="ECO:0000259" key="2">
    <source>
        <dbReference type="SMART" id="SM00849"/>
    </source>
</evidence>
<sequence length="298" mass="31144">MNPEFRRDDPLLAGEVEWVSPGVRRILCGNPGPFTFRGTNTYLIGRGEVAVLDPGPVDAAHLAAILRAVEGERVSRVLVSHTHRDHSPGVAPLVAATGAETLGFGPHLTPAGEGGEGGDHAFSPDRRLADGEAVEGDGWRLVALHTPGHCANHLCFALEADGALSPPGVLFSADHVMAWSTSVVSPPDGNMADYMRSLERVAAREDRLLLPGHGPAHGEPAAFLAALIAHRREREARVLEALRGAGGAVEAAALVPAVYGPVLEPRLAPAAARSLLAHLVKLAGEGLASREGEGFRAL</sequence>
<dbReference type="PANTHER" id="PTHR23131">
    <property type="entry name" value="ENDORIBONUCLEASE LACTB2"/>
    <property type="match status" value="1"/>
</dbReference>
<dbReference type="PANTHER" id="PTHR23131:SF0">
    <property type="entry name" value="ENDORIBONUCLEASE LACTB2"/>
    <property type="match status" value="1"/>
</dbReference>
<dbReference type="Gene3D" id="3.60.15.10">
    <property type="entry name" value="Ribonuclease Z/Hydroxyacylglutathione hydrolase-like"/>
    <property type="match status" value="1"/>
</dbReference>
<protein>
    <submittedName>
        <fullName evidence="3">MBL fold metallo-hydrolase</fullName>
    </submittedName>
</protein>
<proteinExistence type="predicted"/>
<feature type="region of interest" description="Disordered" evidence="1">
    <location>
        <begin position="106"/>
        <end position="125"/>
    </location>
</feature>
<evidence type="ECO:0000313" key="3">
    <source>
        <dbReference type="EMBL" id="MFC0384489.1"/>
    </source>
</evidence>
<dbReference type="Pfam" id="PF17778">
    <property type="entry name" value="WHD_BLACT"/>
    <property type="match status" value="1"/>
</dbReference>
<keyword evidence="4" id="KW-1185">Reference proteome</keyword>
<dbReference type="SUPFAM" id="SSF56281">
    <property type="entry name" value="Metallo-hydrolase/oxidoreductase"/>
    <property type="match status" value="1"/>
</dbReference>
<dbReference type="InterPro" id="IPR001279">
    <property type="entry name" value="Metallo-B-lactamas"/>
</dbReference>
<feature type="domain" description="Metallo-beta-lactamase" evidence="2">
    <location>
        <begin position="38"/>
        <end position="213"/>
    </location>
</feature>
<dbReference type="CDD" id="cd16278">
    <property type="entry name" value="metallo-hydrolase-like_MBL-fold"/>
    <property type="match status" value="1"/>
</dbReference>
<dbReference type="InterPro" id="IPR041516">
    <property type="entry name" value="LACTB2_WH"/>
</dbReference>
<dbReference type="SMART" id="SM00849">
    <property type="entry name" value="Lactamase_B"/>
    <property type="match status" value="1"/>
</dbReference>
<reference evidence="3 4" key="1">
    <citation type="submission" date="2024-09" db="EMBL/GenBank/DDBJ databases">
        <authorList>
            <person name="Sun Q."/>
            <person name="Mori K."/>
        </authorList>
    </citation>
    <scope>NUCLEOTIDE SEQUENCE [LARGE SCALE GENOMIC DNA]</scope>
    <source>
        <strain evidence="3 4">CCM 7468</strain>
    </source>
</reference>
<dbReference type="RefSeq" id="WP_377048548.1">
    <property type="nucleotide sequence ID" value="NZ_JBHLVZ010000002.1"/>
</dbReference>
<evidence type="ECO:0000313" key="4">
    <source>
        <dbReference type="Proteomes" id="UP001589789"/>
    </source>
</evidence>
<dbReference type="EMBL" id="JBHLVZ010000002">
    <property type="protein sequence ID" value="MFC0384489.1"/>
    <property type="molecule type" value="Genomic_DNA"/>
</dbReference>
<dbReference type="Pfam" id="PF00753">
    <property type="entry name" value="Lactamase_B"/>
    <property type="match status" value="1"/>
</dbReference>